<dbReference type="PROSITE" id="PS51318">
    <property type="entry name" value="TAT"/>
    <property type="match status" value="1"/>
</dbReference>
<protein>
    <recommendedName>
        <fullName evidence="4">Esterase/lipase superfamily enzyme</fullName>
    </recommendedName>
</protein>
<dbReference type="Pfam" id="PF05990">
    <property type="entry name" value="DUF900"/>
    <property type="match status" value="1"/>
</dbReference>
<dbReference type="KEGG" id="cdq:BOQ54_08575"/>
<dbReference type="Gene3D" id="3.40.50.1820">
    <property type="entry name" value="alpha/beta hydrolase"/>
    <property type="match status" value="1"/>
</dbReference>
<dbReference type="RefSeq" id="WP_071923711.1">
    <property type="nucleotide sequence ID" value="NZ_CP018095.1"/>
</dbReference>
<name>A0AAC9JNV2_9HYPH</name>
<organism evidence="2 3">
    <name type="scientific">Chelatococcus daeguensis</name>
    <dbReference type="NCBI Taxonomy" id="444444"/>
    <lineage>
        <taxon>Bacteria</taxon>
        <taxon>Pseudomonadati</taxon>
        <taxon>Pseudomonadota</taxon>
        <taxon>Alphaproteobacteria</taxon>
        <taxon>Hyphomicrobiales</taxon>
        <taxon>Chelatococcaceae</taxon>
        <taxon>Chelatococcus</taxon>
    </lineage>
</organism>
<dbReference type="PANTHER" id="PTHR36513:SF1">
    <property type="entry name" value="TRANSMEMBRANE PROTEIN"/>
    <property type="match status" value="1"/>
</dbReference>
<feature type="chain" id="PRO_5042189515" description="Esterase/lipase superfamily enzyme" evidence="1">
    <location>
        <begin position="21"/>
        <end position="345"/>
    </location>
</feature>
<proteinExistence type="predicted"/>
<dbReference type="InterPro" id="IPR006311">
    <property type="entry name" value="TAT_signal"/>
</dbReference>
<dbReference type="InterPro" id="IPR010297">
    <property type="entry name" value="DUF900_hydrolase"/>
</dbReference>
<evidence type="ECO:0008006" key="4">
    <source>
        <dbReference type="Google" id="ProtNLM"/>
    </source>
</evidence>
<reference evidence="2 3" key="1">
    <citation type="submission" date="2016-11" db="EMBL/GenBank/DDBJ databases">
        <title>Complete genome sequence of the aerobically denitrifying bacterium Chelatococcus daeguensis TAD1.</title>
        <authorList>
            <person name="Yang Y."/>
            <person name="Huang S."/>
            <person name="Lin E."/>
        </authorList>
    </citation>
    <scope>NUCLEOTIDE SEQUENCE [LARGE SCALE GENOMIC DNA]</scope>
    <source>
        <strain evidence="2 3">TAD1</strain>
    </source>
</reference>
<dbReference type="InterPro" id="IPR029058">
    <property type="entry name" value="AB_hydrolase_fold"/>
</dbReference>
<dbReference type="PANTHER" id="PTHR36513">
    <property type="entry name" value="ABC TRANSMEMBRANE TYPE-1 DOMAIN-CONTAINING PROTEIN"/>
    <property type="match status" value="1"/>
</dbReference>
<dbReference type="Proteomes" id="UP000182703">
    <property type="component" value="Chromosome"/>
</dbReference>
<evidence type="ECO:0000313" key="2">
    <source>
        <dbReference type="EMBL" id="APF37377.1"/>
    </source>
</evidence>
<dbReference type="SUPFAM" id="SSF53474">
    <property type="entry name" value="alpha/beta-Hydrolases"/>
    <property type="match status" value="1"/>
</dbReference>
<evidence type="ECO:0000313" key="3">
    <source>
        <dbReference type="Proteomes" id="UP000182703"/>
    </source>
</evidence>
<dbReference type="PROSITE" id="PS51257">
    <property type="entry name" value="PROKAR_LIPOPROTEIN"/>
    <property type="match status" value="1"/>
</dbReference>
<evidence type="ECO:0000256" key="1">
    <source>
        <dbReference type="SAM" id="SignalP"/>
    </source>
</evidence>
<gene>
    <name evidence="2" type="ORF">BOQ54_08575</name>
</gene>
<keyword evidence="1" id="KW-0732">Signal</keyword>
<accession>A0AAC9JNV2</accession>
<dbReference type="AlphaFoldDB" id="A0AAC9JNV2"/>
<dbReference type="EMBL" id="CP018095">
    <property type="protein sequence ID" value="APF37377.1"/>
    <property type="molecule type" value="Genomic_DNA"/>
</dbReference>
<sequence length="345" mass="36448">MPHRLSRRVLLRLALVNAGAATLAGCSSAIGAFDGDSAPASALGSSPMGARGGPVVYAVTTRAPVNGASERPWFGSARAGGTRAVAVRFDPPPETFFGRIGSTLSGDWRINAVEALGNNDPVAALTLEAGGRDVLVYVHGYNQSFERAAIDAAELTRTIGFSGATVSFSWPSKEGLLDYGYDRESALWSRDAFQDLLEALVRNAMVGRVHIVAHSMGTLLTLETLRQLWAVSGSADVAARFGAIVLASPDIDVDLFATGVQRIGPLAKHITVISSVNDRALAVSSRLAGGVSRVGAADRAVLEPLGVKIADASDYGWGIIRHDLFLTNKDVRGVIKRAVERRTWD</sequence>
<keyword evidence="3" id="KW-1185">Reference proteome</keyword>
<feature type="signal peptide" evidence="1">
    <location>
        <begin position="1"/>
        <end position="20"/>
    </location>
</feature>